<evidence type="ECO:0000313" key="4">
    <source>
        <dbReference type="Proteomes" id="UP000789405"/>
    </source>
</evidence>
<proteinExistence type="predicted"/>
<feature type="domain" description="Helitron helicase-like" evidence="2">
    <location>
        <begin position="231"/>
        <end position="326"/>
    </location>
</feature>
<organism evidence="3 4">
    <name type="scientific">Dentiscutata erythropus</name>
    <dbReference type="NCBI Taxonomy" id="1348616"/>
    <lineage>
        <taxon>Eukaryota</taxon>
        <taxon>Fungi</taxon>
        <taxon>Fungi incertae sedis</taxon>
        <taxon>Mucoromycota</taxon>
        <taxon>Glomeromycotina</taxon>
        <taxon>Glomeromycetes</taxon>
        <taxon>Diversisporales</taxon>
        <taxon>Gigasporaceae</taxon>
        <taxon>Dentiscutata</taxon>
    </lineage>
</organism>
<dbReference type="OrthoDB" id="2447509at2759"/>
<dbReference type="PANTHER" id="PTHR45786:SF74">
    <property type="entry name" value="ATP-DEPENDENT DNA HELICASE"/>
    <property type="match status" value="1"/>
</dbReference>
<dbReference type="AlphaFoldDB" id="A0A9N8ZML9"/>
<evidence type="ECO:0000259" key="2">
    <source>
        <dbReference type="Pfam" id="PF14214"/>
    </source>
</evidence>
<keyword evidence="4" id="KW-1185">Reference proteome</keyword>
<sequence>MAASETPRDRKNRLARESYARRKSLLTAEQLEHRHARQRETYRLRTEADSSEQADYRPYMHRTQQKRASNAACMQMYDTATIGRHELGPMDVELPVVRMEKYQLPIINQPPEPLLSLLTGEDSRSCNFRKDIHLLILEQLQSMLHNVNPYVYIFQQIAYSLHENSFQTLNFVIIKAHNERQYVPLSASEIAVLMVGDCQEIELLNRDILLYKQNGGLQKFLKPIVLIFHYIISGCLLQQYIVDTYACIEQNHLNYLKHNQKKIHAELYSGLQDVLSIYDELPQFGSQVGHKVILSSSFVGSPQDAIIIVRQIGKPDLFITMTCNPN</sequence>
<dbReference type="Pfam" id="PF14214">
    <property type="entry name" value="Helitron_like_N"/>
    <property type="match status" value="1"/>
</dbReference>
<accession>A0A9N8ZML9</accession>
<feature type="compositionally biased region" description="Basic and acidic residues" evidence="1">
    <location>
        <begin position="1"/>
        <end position="20"/>
    </location>
</feature>
<dbReference type="PANTHER" id="PTHR45786">
    <property type="entry name" value="DNA BINDING PROTEIN-LIKE"/>
    <property type="match status" value="1"/>
</dbReference>
<dbReference type="Proteomes" id="UP000789405">
    <property type="component" value="Unassembled WGS sequence"/>
</dbReference>
<feature type="compositionally biased region" description="Basic and acidic residues" evidence="1">
    <location>
        <begin position="30"/>
        <end position="48"/>
    </location>
</feature>
<name>A0A9N8ZML9_9GLOM</name>
<evidence type="ECO:0000256" key="1">
    <source>
        <dbReference type="SAM" id="MobiDB-lite"/>
    </source>
</evidence>
<feature type="region of interest" description="Disordered" evidence="1">
    <location>
        <begin position="1"/>
        <end position="54"/>
    </location>
</feature>
<protein>
    <submittedName>
        <fullName evidence="3">21659_t:CDS:1</fullName>
    </submittedName>
</protein>
<dbReference type="InterPro" id="IPR025476">
    <property type="entry name" value="Helitron_helicase-like"/>
</dbReference>
<dbReference type="EMBL" id="CAJVPY010000961">
    <property type="protein sequence ID" value="CAG8500652.1"/>
    <property type="molecule type" value="Genomic_DNA"/>
</dbReference>
<comment type="caution">
    <text evidence="3">The sequence shown here is derived from an EMBL/GenBank/DDBJ whole genome shotgun (WGS) entry which is preliminary data.</text>
</comment>
<gene>
    <name evidence="3" type="ORF">DERYTH_LOCUS2884</name>
</gene>
<reference evidence="3" key="1">
    <citation type="submission" date="2021-06" db="EMBL/GenBank/DDBJ databases">
        <authorList>
            <person name="Kallberg Y."/>
            <person name="Tangrot J."/>
            <person name="Rosling A."/>
        </authorList>
    </citation>
    <scope>NUCLEOTIDE SEQUENCE</scope>
    <source>
        <strain evidence="3">MA453B</strain>
    </source>
</reference>
<evidence type="ECO:0000313" key="3">
    <source>
        <dbReference type="EMBL" id="CAG8500652.1"/>
    </source>
</evidence>